<accession>A0A0L0MBZ7</accession>
<dbReference type="Proteomes" id="UP000036959">
    <property type="component" value="Unassembled WGS sequence"/>
</dbReference>
<dbReference type="PATRIC" id="fig|242163.4.peg.7077"/>
<name>A0A0L0MBZ7_9BURK</name>
<evidence type="ECO:0000313" key="1">
    <source>
        <dbReference type="EMBL" id="KND59873.1"/>
    </source>
</evidence>
<keyword evidence="2" id="KW-1185">Reference proteome</keyword>
<reference evidence="2" key="1">
    <citation type="submission" date="2015-06" db="EMBL/GenBank/DDBJ databases">
        <title>Comparative genomics of Burkholderia leaf nodule symbionts.</title>
        <authorList>
            <person name="Carlier A."/>
            <person name="Eberl L."/>
            <person name="Pinto-Carbo M."/>
        </authorList>
    </citation>
    <scope>NUCLEOTIDE SEQUENCE [LARGE SCALE GENOMIC DNA]</scope>
    <source>
        <strain evidence="2">UZHbot4</strain>
    </source>
</reference>
<evidence type="ECO:0000313" key="2">
    <source>
        <dbReference type="Proteomes" id="UP000036959"/>
    </source>
</evidence>
<comment type="caution">
    <text evidence="1">The sequence shown here is derived from an EMBL/GenBank/DDBJ whole genome shotgun (WGS) entry which is preliminary data.</text>
</comment>
<dbReference type="EMBL" id="LFJJ01000094">
    <property type="protein sequence ID" value="KND59873.1"/>
    <property type="molecule type" value="Genomic_DNA"/>
</dbReference>
<protein>
    <submittedName>
        <fullName evidence="1">ATPase of the AAA+ class</fullName>
    </submittedName>
</protein>
<proteinExistence type="predicted"/>
<dbReference type="AlphaFoldDB" id="A0A0L0MBZ7"/>
<sequence>MLPRNRKNLRDDQPVGAEYPLAIAVALKSDFRDSANAVKVAARWTGASERTAQNWLNATRGPKGEHLLALARHSNAVHAACLVMAGRADGSGSDVDACIELLLKAIDLLSGCR</sequence>
<gene>
    <name evidence="1" type="ORF">BVER_04556</name>
</gene>
<organism evidence="1 2">
    <name type="scientific">Candidatus Burkholderia verschuerenii</name>
    <dbReference type="NCBI Taxonomy" id="242163"/>
    <lineage>
        <taxon>Bacteria</taxon>
        <taxon>Pseudomonadati</taxon>
        <taxon>Pseudomonadota</taxon>
        <taxon>Betaproteobacteria</taxon>
        <taxon>Burkholderiales</taxon>
        <taxon>Burkholderiaceae</taxon>
        <taxon>Burkholderia</taxon>
    </lineage>
</organism>